<dbReference type="InterPro" id="IPR011009">
    <property type="entry name" value="Kinase-like_dom_sf"/>
</dbReference>
<proteinExistence type="predicted"/>
<evidence type="ECO:0000313" key="2">
    <source>
        <dbReference type="Proteomes" id="UP000318995"/>
    </source>
</evidence>
<sequence>MAPVSNADPVYRLPPEVQRAFAELRDPRRVELVPSGLSGARVLRVEAPTGRYAVKACQQAQPDAARDAWVASELSRANRRTPHMARPYTTLHGEPAFFQAGHSWQVRDWIEGSPATPATADVAVRGLAALHAAWSESTRVADLPSTLPSISPSIPPPPVFATRLAALEAAADDPVSATTLETGARALAIKQMRRFAREVFAVQTVHGDARPENARVREGKLAGWIDDGALAVDTPWRDVARLTGELADGDAAYRDQLVRVYAEASGTGDRAPCELVGALDLAATVIAVSRWRGWLAGPDRERWQEVGGITRREALEWRLDRLLRASSSQG</sequence>
<dbReference type="Gene3D" id="3.90.1200.10">
    <property type="match status" value="1"/>
</dbReference>
<evidence type="ECO:0008006" key="3">
    <source>
        <dbReference type="Google" id="ProtNLM"/>
    </source>
</evidence>
<dbReference type="AlphaFoldDB" id="A0A5C5WB44"/>
<evidence type="ECO:0000313" key="1">
    <source>
        <dbReference type="EMBL" id="TWT47814.1"/>
    </source>
</evidence>
<dbReference type="OrthoDB" id="283096at2"/>
<dbReference type="EMBL" id="SJPH01000002">
    <property type="protein sequence ID" value="TWT47814.1"/>
    <property type="molecule type" value="Genomic_DNA"/>
</dbReference>
<name>A0A5C5WB44_9BACT</name>
<keyword evidence="2" id="KW-1185">Reference proteome</keyword>
<comment type="caution">
    <text evidence="1">The sequence shown here is derived from an EMBL/GenBank/DDBJ whole genome shotgun (WGS) entry which is preliminary data.</text>
</comment>
<dbReference type="RefSeq" id="WP_146572686.1">
    <property type="nucleotide sequence ID" value="NZ_SJPH01000002.1"/>
</dbReference>
<gene>
    <name evidence="1" type="ORF">Pla111_14370</name>
</gene>
<organism evidence="1 2">
    <name type="scientific">Botrimarina hoheduenensis</name>
    <dbReference type="NCBI Taxonomy" id="2528000"/>
    <lineage>
        <taxon>Bacteria</taxon>
        <taxon>Pseudomonadati</taxon>
        <taxon>Planctomycetota</taxon>
        <taxon>Planctomycetia</taxon>
        <taxon>Pirellulales</taxon>
        <taxon>Lacipirellulaceae</taxon>
        <taxon>Botrimarina</taxon>
    </lineage>
</organism>
<dbReference type="Proteomes" id="UP000318995">
    <property type="component" value="Unassembled WGS sequence"/>
</dbReference>
<accession>A0A5C5WB44</accession>
<dbReference type="SUPFAM" id="SSF56112">
    <property type="entry name" value="Protein kinase-like (PK-like)"/>
    <property type="match status" value="1"/>
</dbReference>
<protein>
    <recommendedName>
        <fullName evidence="3">Phosphotransferase enzyme family protein</fullName>
    </recommendedName>
</protein>
<reference evidence="1 2" key="1">
    <citation type="submission" date="2019-02" db="EMBL/GenBank/DDBJ databases">
        <title>Deep-cultivation of Planctomycetes and their phenomic and genomic characterization uncovers novel biology.</title>
        <authorList>
            <person name="Wiegand S."/>
            <person name="Jogler M."/>
            <person name="Boedeker C."/>
            <person name="Pinto D."/>
            <person name="Vollmers J."/>
            <person name="Rivas-Marin E."/>
            <person name="Kohn T."/>
            <person name="Peeters S.H."/>
            <person name="Heuer A."/>
            <person name="Rast P."/>
            <person name="Oberbeckmann S."/>
            <person name="Bunk B."/>
            <person name="Jeske O."/>
            <person name="Meyerdierks A."/>
            <person name="Storesund J.E."/>
            <person name="Kallscheuer N."/>
            <person name="Luecker S."/>
            <person name="Lage O.M."/>
            <person name="Pohl T."/>
            <person name="Merkel B.J."/>
            <person name="Hornburger P."/>
            <person name="Mueller R.-W."/>
            <person name="Bruemmer F."/>
            <person name="Labrenz M."/>
            <person name="Spormann A.M."/>
            <person name="Op Den Camp H."/>
            <person name="Overmann J."/>
            <person name="Amann R."/>
            <person name="Jetten M.S.M."/>
            <person name="Mascher T."/>
            <person name="Medema M.H."/>
            <person name="Devos D.P."/>
            <person name="Kaster A.-K."/>
            <person name="Ovreas L."/>
            <person name="Rohde M."/>
            <person name="Galperin M.Y."/>
            <person name="Jogler C."/>
        </authorList>
    </citation>
    <scope>NUCLEOTIDE SEQUENCE [LARGE SCALE GENOMIC DNA]</scope>
    <source>
        <strain evidence="1 2">Pla111</strain>
    </source>
</reference>